<dbReference type="Proteomes" id="UP000237105">
    <property type="component" value="Unassembled WGS sequence"/>
</dbReference>
<dbReference type="GO" id="GO:0004527">
    <property type="term" value="F:exonuclease activity"/>
    <property type="evidence" value="ECO:0007669"/>
    <property type="project" value="UniProtKB-KW"/>
</dbReference>
<proteinExistence type="predicted"/>
<dbReference type="EMBL" id="JXTB01000106">
    <property type="protein sequence ID" value="PON63194.1"/>
    <property type="molecule type" value="Genomic_DNA"/>
</dbReference>
<protein>
    <submittedName>
        <fullName evidence="1">Endonuclease/exonuclease/phosphatase</fullName>
    </submittedName>
</protein>
<organism evidence="1 2">
    <name type="scientific">Parasponia andersonii</name>
    <name type="common">Sponia andersonii</name>
    <dbReference type="NCBI Taxonomy" id="3476"/>
    <lineage>
        <taxon>Eukaryota</taxon>
        <taxon>Viridiplantae</taxon>
        <taxon>Streptophyta</taxon>
        <taxon>Embryophyta</taxon>
        <taxon>Tracheophyta</taxon>
        <taxon>Spermatophyta</taxon>
        <taxon>Magnoliopsida</taxon>
        <taxon>eudicotyledons</taxon>
        <taxon>Gunneridae</taxon>
        <taxon>Pentapetalae</taxon>
        <taxon>rosids</taxon>
        <taxon>fabids</taxon>
        <taxon>Rosales</taxon>
        <taxon>Cannabaceae</taxon>
        <taxon>Parasponia</taxon>
    </lineage>
</organism>
<gene>
    <name evidence="1" type="ORF">PanWU01x14_132880</name>
</gene>
<feature type="non-terminal residue" evidence="1">
    <location>
        <position position="70"/>
    </location>
</feature>
<comment type="caution">
    <text evidence="1">The sequence shown here is derived from an EMBL/GenBank/DDBJ whole genome shotgun (WGS) entry which is preliminary data.</text>
</comment>
<keyword evidence="1" id="KW-0540">Nuclease</keyword>
<dbReference type="SUPFAM" id="SSF56219">
    <property type="entry name" value="DNase I-like"/>
    <property type="match status" value="1"/>
</dbReference>
<name>A0A2P5CQ62_PARAD</name>
<dbReference type="OrthoDB" id="1746429at2759"/>
<evidence type="ECO:0000313" key="1">
    <source>
        <dbReference type="EMBL" id="PON63194.1"/>
    </source>
</evidence>
<accession>A0A2P5CQ62</accession>
<keyword evidence="2" id="KW-1185">Reference proteome</keyword>
<reference evidence="2" key="1">
    <citation type="submission" date="2016-06" db="EMBL/GenBank/DDBJ databases">
        <title>Parallel loss of symbiosis genes in relatives of nitrogen-fixing non-legume Parasponia.</title>
        <authorList>
            <person name="Van Velzen R."/>
            <person name="Holmer R."/>
            <person name="Bu F."/>
            <person name="Rutten L."/>
            <person name="Van Zeijl A."/>
            <person name="Liu W."/>
            <person name="Santuari L."/>
            <person name="Cao Q."/>
            <person name="Sharma T."/>
            <person name="Shen D."/>
            <person name="Roswanjaya Y."/>
            <person name="Wardhani T."/>
            <person name="Kalhor M.S."/>
            <person name="Jansen J."/>
            <person name="Van den Hoogen J."/>
            <person name="Gungor B."/>
            <person name="Hartog M."/>
            <person name="Hontelez J."/>
            <person name="Verver J."/>
            <person name="Yang W.-C."/>
            <person name="Schijlen E."/>
            <person name="Repin R."/>
            <person name="Schilthuizen M."/>
            <person name="Schranz E."/>
            <person name="Heidstra R."/>
            <person name="Miyata K."/>
            <person name="Fedorova E."/>
            <person name="Kohlen W."/>
            <person name="Bisseling T."/>
            <person name="Smit S."/>
            <person name="Geurts R."/>
        </authorList>
    </citation>
    <scope>NUCLEOTIDE SEQUENCE [LARGE SCALE GENOMIC DNA]</scope>
    <source>
        <strain evidence="2">cv. WU1-14</strain>
    </source>
</reference>
<keyword evidence="1" id="KW-0269">Exonuclease</keyword>
<keyword evidence="1" id="KW-0255">Endonuclease</keyword>
<dbReference type="InterPro" id="IPR036691">
    <property type="entry name" value="Endo/exonu/phosph_ase_sf"/>
</dbReference>
<keyword evidence="1" id="KW-0378">Hydrolase</keyword>
<sequence>MAGPWLALGDFNSVMGAHETTVVLKCQSYEDFRAGVTICNLTDLDSQGPFHTWRGFRRGKIVMSLLDRAL</sequence>
<dbReference type="GO" id="GO:0004519">
    <property type="term" value="F:endonuclease activity"/>
    <property type="evidence" value="ECO:0007669"/>
    <property type="project" value="UniProtKB-KW"/>
</dbReference>
<evidence type="ECO:0000313" key="2">
    <source>
        <dbReference type="Proteomes" id="UP000237105"/>
    </source>
</evidence>
<dbReference type="AlphaFoldDB" id="A0A2P5CQ62"/>